<evidence type="ECO:0000256" key="10">
    <source>
        <dbReference type="ARBA" id="ARBA00023192"/>
    </source>
</evidence>
<feature type="transmembrane region" description="Helical" evidence="11">
    <location>
        <begin position="148"/>
        <end position="178"/>
    </location>
</feature>
<dbReference type="STRING" id="123822.B0188_02030"/>
<dbReference type="GO" id="GO:0009675">
    <property type="term" value="F:high-affinity sulfate:proton symporter activity"/>
    <property type="evidence" value="ECO:0007669"/>
    <property type="project" value="TreeGrafter"/>
</dbReference>
<dbReference type="OrthoDB" id="5292355at2"/>
<evidence type="ECO:0000256" key="7">
    <source>
        <dbReference type="ARBA" id="ARBA00022989"/>
    </source>
</evidence>
<keyword evidence="10 11" id="KW-0198">Cysteine biosynthesis</keyword>
<evidence type="ECO:0000256" key="2">
    <source>
        <dbReference type="ARBA" id="ARBA00022448"/>
    </source>
</evidence>
<keyword evidence="7 11" id="KW-1133">Transmembrane helix</keyword>
<comment type="similarity">
    <text evidence="11">Belongs to the CysZ family.</text>
</comment>
<keyword evidence="6 11" id="KW-0812">Transmembrane</keyword>
<evidence type="ECO:0000256" key="9">
    <source>
        <dbReference type="ARBA" id="ARBA00023136"/>
    </source>
</evidence>
<dbReference type="AlphaFoldDB" id="A0A1T0B8K2"/>
<dbReference type="EMBL" id="MUYB01000007">
    <property type="protein sequence ID" value="OOS06530.1"/>
    <property type="molecule type" value="Genomic_DNA"/>
</dbReference>
<keyword evidence="3 11" id="KW-1003">Cell membrane</keyword>
<dbReference type="Pfam" id="PF07264">
    <property type="entry name" value="EI24"/>
    <property type="match status" value="1"/>
</dbReference>
<dbReference type="GO" id="GO:0000103">
    <property type="term" value="P:sulfate assimilation"/>
    <property type="evidence" value="ECO:0007669"/>
    <property type="project" value="InterPro"/>
</dbReference>
<protein>
    <recommendedName>
        <fullName evidence="11">Sulfate transporter CysZ</fullName>
    </recommendedName>
</protein>
<dbReference type="Proteomes" id="UP000190023">
    <property type="component" value="Unassembled WGS sequence"/>
</dbReference>
<feature type="transmembrane region" description="Helical" evidence="11">
    <location>
        <begin position="29"/>
        <end position="49"/>
    </location>
</feature>
<feature type="transmembrane region" description="Helical" evidence="11">
    <location>
        <begin position="210"/>
        <end position="240"/>
    </location>
</feature>
<dbReference type="InterPro" id="IPR059112">
    <property type="entry name" value="CysZ/EI24"/>
</dbReference>
<accession>A0A1T0B8K2</accession>
<keyword evidence="13" id="KW-1185">Reference proteome</keyword>
<comment type="caution">
    <text evidence="12">The sequence shown here is derived from an EMBL/GenBank/DDBJ whole genome shotgun (WGS) entry which is preliminary data.</text>
</comment>
<dbReference type="PANTHER" id="PTHR37468">
    <property type="entry name" value="SULFATE TRANSPORTER CYSZ"/>
    <property type="match status" value="1"/>
</dbReference>
<evidence type="ECO:0000313" key="13">
    <source>
        <dbReference type="Proteomes" id="UP000190023"/>
    </source>
</evidence>
<dbReference type="GO" id="GO:0019344">
    <property type="term" value="P:cysteine biosynthetic process"/>
    <property type="evidence" value="ECO:0007669"/>
    <property type="project" value="UniProtKB-UniRule"/>
</dbReference>
<keyword evidence="9 11" id="KW-0472">Membrane</keyword>
<comment type="function">
    <text evidence="11">High affinity, high specificity proton-dependent sulfate transporter, which mediates sulfate uptake. Provides the sulfur source for the cysteine synthesis pathway.</text>
</comment>
<keyword evidence="5 11" id="KW-0028">Amino-acid biosynthesis</keyword>
<feature type="transmembrane region" description="Helical" evidence="11">
    <location>
        <begin position="69"/>
        <end position="98"/>
    </location>
</feature>
<organism evidence="12 13">
    <name type="scientific">[Haemophilus] felis</name>
    <dbReference type="NCBI Taxonomy" id="123822"/>
    <lineage>
        <taxon>Bacteria</taxon>
        <taxon>Pseudomonadati</taxon>
        <taxon>Pseudomonadota</taxon>
        <taxon>Gammaproteobacteria</taxon>
        <taxon>Pasteurellales</taxon>
        <taxon>Pasteurellaceae</taxon>
    </lineage>
</organism>
<evidence type="ECO:0000256" key="4">
    <source>
        <dbReference type="ARBA" id="ARBA00022519"/>
    </source>
</evidence>
<dbReference type="PANTHER" id="PTHR37468:SF1">
    <property type="entry name" value="SULFATE TRANSPORTER CYSZ"/>
    <property type="match status" value="1"/>
</dbReference>
<evidence type="ECO:0000256" key="11">
    <source>
        <dbReference type="HAMAP-Rule" id="MF_00468"/>
    </source>
</evidence>
<evidence type="ECO:0000256" key="3">
    <source>
        <dbReference type="ARBA" id="ARBA00022475"/>
    </source>
</evidence>
<name>A0A1T0B8K2_9PAST</name>
<gene>
    <name evidence="11" type="primary">cysZ</name>
    <name evidence="12" type="ORF">B0188_02030</name>
</gene>
<evidence type="ECO:0000256" key="5">
    <source>
        <dbReference type="ARBA" id="ARBA00022605"/>
    </source>
</evidence>
<dbReference type="InterPro" id="IPR022985">
    <property type="entry name" value="Sulfate_CysZ"/>
</dbReference>
<evidence type="ECO:0000256" key="8">
    <source>
        <dbReference type="ARBA" id="ARBA00023032"/>
    </source>
</evidence>
<keyword evidence="2 11" id="KW-0813">Transport</keyword>
<reference evidence="12 13" key="1">
    <citation type="submission" date="2017-02" db="EMBL/GenBank/DDBJ databases">
        <title>Draft genome sequence of Haemophilus felis CCUG 31170 type strain.</title>
        <authorList>
            <person name="Engstrom-Jakobsson H."/>
            <person name="Salva-Serra F."/>
            <person name="Thorell K."/>
            <person name="Gonzales-Siles L."/>
            <person name="Karlsson R."/>
            <person name="Boulund F."/>
            <person name="Engstrand L."/>
            <person name="Kristiansson E."/>
            <person name="Moore E."/>
        </authorList>
    </citation>
    <scope>NUCLEOTIDE SEQUENCE [LARGE SCALE GENOMIC DNA]</scope>
    <source>
        <strain evidence="12 13">CCUG 31170</strain>
    </source>
</reference>
<dbReference type="InterPro" id="IPR050480">
    <property type="entry name" value="CysZ-like"/>
</dbReference>
<sequence length="245" mass="28217">MFSQSSVSLGLQYFIQGWYLISQKGLRRFVVMPILINILLLSATFFLLYTQTSYLIDKMMSYIPDWLSWLGGLLMALSILLILIFFYFIFVTLAGFIAAPFNALLAEKVEEMLTGEIAHSQSAMDFIRDIPRIILREWQKLKYSLPRLFILFLFSFIPLLGQSAIPILSFVFSAWLMAIQYCDYPFDNHKITFAQMKQQLAEKKLLSCTFGILVTCCTFIPLLNFVIIPVAVCGATVMWVEQFKQ</sequence>
<proteinExistence type="inferred from homology"/>
<keyword evidence="8 11" id="KW-0764">Sulfate transport</keyword>
<comment type="subcellular location">
    <subcellularLocation>
        <location evidence="11">Cell inner membrane</location>
        <topology evidence="11">Multi-pass membrane protein</topology>
    </subcellularLocation>
    <subcellularLocation>
        <location evidence="1">Membrane</location>
        <topology evidence="1">Multi-pass membrane protein</topology>
    </subcellularLocation>
</comment>
<evidence type="ECO:0000256" key="6">
    <source>
        <dbReference type="ARBA" id="ARBA00022692"/>
    </source>
</evidence>
<dbReference type="HAMAP" id="MF_00468">
    <property type="entry name" value="CysZ"/>
    <property type="match status" value="1"/>
</dbReference>
<evidence type="ECO:0000256" key="1">
    <source>
        <dbReference type="ARBA" id="ARBA00004141"/>
    </source>
</evidence>
<dbReference type="GO" id="GO:0005886">
    <property type="term" value="C:plasma membrane"/>
    <property type="evidence" value="ECO:0007669"/>
    <property type="project" value="UniProtKB-SubCell"/>
</dbReference>
<keyword evidence="4 11" id="KW-0997">Cell inner membrane</keyword>
<evidence type="ECO:0000313" key="12">
    <source>
        <dbReference type="EMBL" id="OOS06530.1"/>
    </source>
</evidence>
<dbReference type="NCBIfam" id="NF003433">
    <property type="entry name" value="PRK04949.1"/>
    <property type="match status" value="1"/>
</dbReference>